<dbReference type="InterPro" id="IPR001478">
    <property type="entry name" value="PDZ"/>
</dbReference>
<accession>A0A7D9EP17</accession>
<dbReference type="SUPFAM" id="SSF50044">
    <property type="entry name" value="SH3-domain"/>
    <property type="match status" value="1"/>
</dbReference>
<evidence type="ECO:0000256" key="1">
    <source>
        <dbReference type="ARBA" id="ARBA00022443"/>
    </source>
</evidence>
<dbReference type="PROSITE" id="PS50002">
    <property type="entry name" value="SH3"/>
    <property type="match status" value="1"/>
</dbReference>
<evidence type="ECO:0000313" key="4">
    <source>
        <dbReference type="Proteomes" id="UP001152795"/>
    </source>
</evidence>
<dbReference type="AlphaFoldDB" id="A0A7D9EP17"/>
<name>A0A7D9EP17_PARCT</name>
<dbReference type="EMBL" id="CACRXK020007515">
    <property type="protein sequence ID" value="CAB4012455.1"/>
    <property type="molecule type" value="Genomic_DNA"/>
</dbReference>
<dbReference type="InterPro" id="IPR027417">
    <property type="entry name" value="P-loop_NTPase"/>
</dbReference>
<dbReference type="PROSITE" id="PS50052">
    <property type="entry name" value="GUANYLATE_KINASE_2"/>
    <property type="match status" value="1"/>
</dbReference>
<dbReference type="PANTHER" id="PTHR13865">
    <property type="entry name" value="TIGHT JUNCTION PROTEIN"/>
    <property type="match status" value="1"/>
</dbReference>
<dbReference type="GO" id="GO:0005886">
    <property type="term" value="C:plasma membrane"/>
    <property type="evidence" value="ECO:0007669"/>
    <property type="project" value="TreeGrafter"/>
</dbReference>
<protein>
    <submittedName>
        <fullName evidence="3">Tight junction ZO-1-like isoform X3</fullName>
    </submittedName>
</protein>
<keyword evidence="4" id="KW-1185">Reference proteome</keyword>
<dbReference type="SMART" id="SM00326">
    <property type="entry name" value="SH3"/>
    <property type="match status" value="1"/>
</dbReference>
<feature type="non-terminal residue" evidence="3">
    <location>
        <position position="1"/>
    </location>
</feature>
<dbReference type="Pfam" id="PF00595">
    <property type="entry name" value="PDZ"/>
    <property type="match status" value="3"/>
</dbReference>
<feature type="region of interest" description="Disordered" evidence="2">
    <location>
        <begin position="158"/>
        <end position="190"/>
    </location>
</feature>
<dbReference type="Gene3D" id="2.30.30.40">
    <property type="entry name" value="SH3 Domains"/>
    <property type="match status" value="1"/>
</dbReference>
<feature type="compositionally biased region" description="Basic and acidic residues" evidence="2">
    <location>
        <begin position="955"/>
        <end position="997"/>
    </location>
</feature>
<dbReference type="PANTHER" id="PTHR13865:SF28">
    <property type="entry name" value="POLYCHAETOID, ISOFORM O"/>
    <property type="match status" value="1"/>
</dbReference>
<feature type="compositionally biased region" description="Basic and acidic residues" evidence="2">
    <location>
        <begin position="1018"/>
        <end position="1034"/>
    </location>
</feature>
<evidence type="ECO:0000256" key="2">
    <source>
        <dbReference type="SAM" id="MobiDB-lite"/>
    </source>
</evidence>
<proteinExistence type="predicted"/>
<feature type="compositionally biased region" description="Basic and acidic residues" evidence="2">
    <location>
        <begin position="858"/>
        <end position="869"/>
    </location>
</feature>
<dbReference type="Pfam" id="PF07653">
    <property type="entry name" value="SH3_2"/>
    <property type="match status" value="1"/>
</dbReference>
<comment type="caution">
    <text evidence="3">The sequence shown here is derived from an EMBL/GenBank/DDBJ whole genome shotgun (WGS) entry which is preliminary data.</text>
</comment>
<reference evidence="3" key="1">
    <citation type="submission" date="2020-04" db="EMBL/GenBank/DDBJ databases">
        <authorList>
            <person name="Alioto T."/>
            <person name="Alioto T."/>
            <person name="Gomez Garrido J."/>
        </authorList>
    </citation>
    <scope>NUCLEOTIDE SEQUENCE</scope>
    <source>
        <strain evidence="3">A484AB</strain>
    </source>
</reference>
<feature type="compositionally biased region" description="Basic and acidic residues" evidence="2">
    <location>
        <begin position="1041"/>
        <end position="1069"/>
    </location>
</feature>
<dbReference type="InterPro" id="IPR036028">
    <property type="entry name" value="SH3-like_dom_sf"/>
</dbReference>
<dbReference type="GO" id="GO:0050839">
    <property type="term" value="F:cell adhesion molecule binding"/>
    <property type="evidence" value="ECO:0007669"/>
    <property type="project" value="TreeGrafter"/>
</dbReference>
<feature type="compositionally biased region" description="Low complexity" evidence="2">
    <location>
        <begin position="159"/>
        <end position="173"/>
    </location>
</feature>
<gene>
    <name evidence="3" type="ORF">PACLA_8A018859</name>
</gene>
<sequence>MPVRGGGDDIRVHEVRAEQRDPPPGYRRRKEPSSQSFEQGPAYPDEERGFPRASEPYTAYKLSEMEKQTIILEKAAPDQGFGIAVSGGLDNPHYETGDTSIIVSDVVERSPADGLLRNNDVILSVNGVNVEGVEHSVAVEALKNSGYSVKLVILRRKPSTASSSPTSPSIPAIQEPPPAQHQRALAETSKEPRNVMLSKHPAESYGLSLGSILFVKDLDQRGPAGRDGQLELGDVILKINDKRVDDISRPDAVNIMRNAPERLDLVVLRNKDVPPNMPARFAGVNESLSMTRSTMVESANNGMNGQDLIAFKQGQWQGGGPRDGMWDSTLRSTATYSISSAGKRSDERERDIDARRDKKFHGEPHLVSFHRTGSSLGIQVAGGNAVGIFANAIKDGSPAQVAGLRVGDQILSANDIDFKDITREEAVLILLSLPEEVSLLVQYKKSVYDKSKDSPGDSFYVKAQFHYGGSDEDELSFRRGEVFHVLDTMNGGTIGSWRAQRVLQSGAETEVGIIPNKCRAEQLAIAQDLEMKKGVNPKLKSGTLKRKDGKSNTPKKKQYQAADQLDETSFQLDIKYPAYERVVKQKAGYVRPVVLLGPIADICRDKLMVEYPEKFTSPATFGRFDANKQSGIKLSAVRDNIASGKHSLLDVTPEGVEMLNFVGLEPIVVFMQPSNKQLIKDLRHDLTNKTHSARFVKKLYDQAETLSIEYPYLFTAVISLERNNKWYTDCIDLIKKQQEDPIWLPETLNQQEQPHDDEVVLQMPRRSVGYDMDQSGLDLPGDLERKPENYPNPPDEEIVVAASASMEQSEQAPVVQAFSVTPEVTERDWREEEEREFQRKQEQEREFQEREFLRKQEEEREFLRKQEELRIEEEEREYQRRQAEADREREKEQDRDRLDKDEYERQLEQREYERRQYEENRRSYDGDEQRRNERKPYIPPGVKVLPGALPPVVLKKTDSGGRRSPRDESYQDDARPSVQLRHVERDSEAEQYDERIGVKVSDLFDIGKDIQAGGEYMEDGRRVERSDERRYRSDSDDDEAGFSRDPRESRVTDTQDVERRGEQINEELVRTTVKPVEAGPVDFEDVFSSQQTTSNRSQTTTEYRTSYQVTKQARNTVVDTRGGRRVEGGVFSEYYPGRSRAKIVNIDEEKQGGYVGREEPQVK</sequence>
<feature type="region of interest" description="Disordered" evidence="2">
    <location>
        <begin position="1"/>
        <end position="52"/>
    </location>
</feature>
<evidence type="ECO:0000313" key="3">
    <source>
        <dbReference type="EMBL" id="CAB4012455.1"/>
    </source>
</evidence>
<feature type="compositionally biased region" description="Basic and acidic residues" evidence="2">
    <location>
        <begin position="1"/>
        <end position="21"/>
    </location>
</feature>
<dbReference type="SUPFAM" id="SSF52540">
    <property type="entry name" value="P-loop containing nucleoside triphosphate hydrolases"/>
    <property type="match status" value="1"/>
</dbReference>
<dbReference type="CDD" id="cd06727">
    <property type="entry name" value="PDZ1_ZO1-like"/>
    <property type="match status" value="1"/>
</dbReference>
<feature type="region of interest" description="Disordered" evidence="2">
    <location>
        <begin position="858"/>
        <end position="1105"/>
    </location>
</feature>
<dbReference type="InterPro" id="IPR008144">
    <property type="entry name" value="Guanylate_kin-like_dom"/>
</dbReference>
<dbReference type="InterPro" id="IPR008145">
    <property type="entry name" value="GK/Ca_channel_bsu"/>
</dbReference>
<dbReference type="InterPro" id="IPR001452">
    <property type="entry name" value="SH3_domain"/>
</dbReference>
<dbReference type="GO" id="GO:0098609">
    <property type="term" value="P:cell-cell adhesion"/>
    <property type="evidence" value="ECO:0007669"/>
    <property type="project" value="TreeGrafter"/>
</dbReference>
<feature type="compositionally biased region" description="Low complexity" evidence="2">
    <location>
        <begin position="1088"/>
        <end position="1101"/>
    </location>
</feature>
<dbReference type="Pfam" id="PF00625">
    <property type="entry name" value="Guanylate_kin"/>
    <property type="match status" value="1"/>
</dbReference>
<dbReference type="GO" id="GO:0045216">
    <property type="term" value="P:cell-cell junction organization"/>
    <property type="evidence" value="ECO:0007669"/>
    <property type="project" value="TreeGrafter"/>
</dbReference>
<feature type="region of interest" description="Disordered" evidence="2">
    <location>
        <begin position="771"/>
        <end position="794"/>
    </location>
</feature>
<dbReference type="Gene3D" id="2.30.42.10">
    <property type="match status" value="3"/>
</dbReference>
<dbReference type="SMART" id="SM00228">
    <property type="entry name" value="PDZ"/>
    <property type="match status" value="3"/>
</dbReference>
<dbReference type="SMART" id="SM00072">
    <property type="entry name" value="GuKc"/>
    <property type="match status" value="1"/>
</dbReference>
<dbReference type="Gene3D" id="3.40.50.300">
    <property type="entry name" value="P-loop containing nucleotide triphosphate hydrolases"/>
    <property type="match status" value="1"/>
</dbReference>
<dbReference type="InterPro" id="IPR036034">
    <property type="entry name" value="PDZ_sf"/>
</dbReference>
<dbReference type="SUPFAM" id="SSF50156">
    <property type="entry name" value="PDZ domain-like"/>
    <property type="match status" value="3"/>
</dbReference>
<dbReference type="GO" id="GO:0005923">
    <property type="term" value="C:bicellular tight junction"/>
    <property type="evidence" value="ECO:0007669"/>
    <property type="project" value="TreeGrafter"/>
</dbReference>
<dbReference type="PROSITE" id="PS50106">
    <property type="entry name" value="PDZ"/>
    <property type="match status" value="3"/>
</dbReference>
<dbReference type="GO" id="GO:0150105">
    <property type="term" value="P:protein localization to cell-cell junction"/>
    <property type="evidence" value="ECO:0007669"/>
    <property type="project" value="TreeGrafter"/>
</dbReference>
<feature type="region of interest" description="Disordered" evidence="2">
    <location>
        <begin position="537"/>
        <end position="559"/>
    </location>
</feature>
<dbReference type="Proteomes" id="UP001152795">
    <property type="component" value="Unassembled WGS sequence"/>
</dbReference>
<organism evidence="3 4">
    <name type="scientific">Paramuricea clavata</name>
    <name type="common">Red gorgonian</name>
    <name type="synonym">Violescent sea-whip</name>
    <dbReference type="NCBI Taxonomy" id="317549"/>
    <lineage>
        <taxon>Eukaryota</taxon>
        <taxon>Metazoa</taxon>
        <taxon>Cnidaria</taxon>
        <taxon>Anthozoa</taxon>
        <taxon>Octocorallia</taxon>
        <taxon>Malacalcyonacea</taxon>
        <taxon>Plexauridae</taxon>
        <taxon>Paramuricea</taxon>
    </lineage>
</organism>
<keyword evidence="1" id="KW-0728">SH3 domain</keyword>
<dbReference type="OrthoDB" id="418634at2759"/>
<feature type="compositionally biased region" description="Basic and acidic residues" evidence="2">
    <location>
        <begin position="877"/>
        <end position="936"/>
    </location>
</feature>